<dbReference type="AlphaFoldDB" id="A0A5A7QXT5"/>
<evidence type="ECO:0000313" key="4">
    <source>
        <dbReference type="Proteomes" id="UP000325081"/>
    </source>
</evidence>
<evidence type="ECO:0000256" key="1">
    <source>
        <dbReference type="SAM" id="MobiDB-lite"/>
    </source>
</evidence>
<dbReference type="Pfam" id="PF04782">
    <property type="entry name" value="DUF632"/>
    <property type="match status" value="1"/>
</dbReference>
<reference evidence="4" key="1">
    <citation type="journal article" date="2019" name="Curr. Biol.">
        <title>Genome Sequence of Striga asiatica Provides Insight into the Evolution of Plant Parasitism.</title>
        <authorList>
            <person name="Yoshida S."/>
            <person name="Kim S."/>
            <person name="Wafula E.K."/>
            <person name="Tanskanen J."/>
            <person name="Kim Y.M."/>
            <person name="Honaas L."/>
            <person name="Yang Z."/>
            <person name="Spallek T."/>
            <person name="Conn C.E."/>
            <person name="Ichihashi Y."/>
            <person name="Cheong K."/>
            <person name="Cui S."/>
            <person name="Der J.P."/>
            <person name="Gundlach H."/>
            <person name="Jiao Y."/>
            <person name="Hori C."/>
            <person name="Ishida J.K."/>
            <person name="Kasahara H."/>
            <person name="Kiba T."/>
            <person name="Kim M.S."/>
            <person name="Koo N."/>
            <person name="Laohavisit A."/>
            <person name="Lee Y.H."/>
            <person name="Lumba S."/>
            <person name="McCourt P."/>
            <person name="Mortimer J.C."/>
            <person name="Mutuku J.M."/>
            <person name="Nomura T."/>
            <person name="Sasaki-Sekimoto Y."/>
            <person name="Seto Y."/>
            <person name="Wang Y."/>
            <person name="Wakatake T."/>
            <person name="Sakakibara H."/>
            <person name="Demura T."/>
            <person name="Yamaguchi S."/>
            <person name="Yoneyama K."/>
            <person name="Manabe R.I."/>
            <person name="Nelson D.C."/>
            <person name="Schulman A.H."/>
            <person name="Timko M.P."/>
            <person name="dePamphilis C.W."/>
            <person name="Choi D."/>
            <person name="Shirasu K."/>
        </authorList>
    </citation>
    <scope>NUCLEOTIDE SEQUENCE [LARGE SCALE GENOMIC DNA]</scope>
    <source>
        <strain evidence="4">cv. UVA1</strain>
    </source>
</reference>
<comment type="caution">
    <text evidence="3">The sequence shown here is derived from an EMBL/GenBank/DDBJ whole genome shotgun (WGS) entry which is preliminary data.</text>
</comment>
<name>A0A5A7QXT5_STRAF</name>
<dbReference type="OrthoDB" id="1893612at2759"/>
<proteinExistence type="predicted"/>
<dbReference type="InterPro" id="IPR006867">
    <property type="entry name" value="DUF632"/>
</dbReference>
<dbReference type="Proteomes" id="UP000325081">
    <property type="component" value="Unassembled WGS sequence"/>
</dbReference>
<keyword evidence="4" id="KW-1185">Reference proteome</keyword>
<dbReference type="PANTHER" id="PTHR21450:SF17">
    <property type="entry name" value="OS09G0542500 PROTEIN"/>
    <property type="match status" value="1"/>
</dbReference>
<evidence type="ECO:0000259" key="2">
    <source>
        <dbReference type="Pfam" id="PF04782"/>
    </source>
</evidence>
<dbReference type="EMBL" id="BKCP01008848">
    <property type="protein sequence ID" value="GER49792.1"/>
    <property type="molecule type" value="Genomic_DNA"/>
</dbReference>
<organism evidence="3 4">
    <name type="scientific">Striga asiatica</name>
    <name type="common">Asiatic witchweed</name>
    <name type="synonym">Buchnera asiatica</name>
    <dbReference type="NCBI Taxonomy" id="4170"/>
    <lineage>
        <taxon>Eukaryota</taxon>
        <taxon>Viridiplantae</taxon>
        <taxon>Streptophyta</taxon>
        <taxon>Embryophyta</taxon>
        <taxon>Tracheophyta</taxon>
        <taxon>Spermatophyta</taxon>
        <taxon>Magnoliopsida</taxon>
        <taxon>eudicotyledons</taxon>
        <taxon>Gunneridae</taxon>
        <taxon>Pentapetalae</taxon>
        <taxon>asterids</taxon>
        <taxon>lamiids</taxon>
        <taxon>Lamiales</taxon>
        <taxon>Orobanchaceae</taxon>
        <taxon>Buchnereae</taxon>
        <taxon>Striga</taxon>
    </lineage>
</organism>
<gene>
    <name evidence="3" type="ORF">STAS_27061</name>
</gene>
<evidence type="ECO:0000313" key="3">
    <source>
        <dbReference type="EMBL" id="GER49792.1"/>
    </source>
</evidence>
<protein>
    <recommendedName>
        <fullName evidence="2">DUF632 domain-containing protein</fullName>
    </recommendedName>
</protein>
<accession>A0A5A7QXT5</accession>
<dbReference type="PANTHER" id="PTHR21450">
    <property type="entry name" value="PROTEIN ALTERED PHOSPHATE STARVATION RESPONSE 1"/>
    <property type="match status" value="1"/>
</dbReference>
<sequence>MATPEMINVYNNINKNISEEDLRVVREEEGIPELEDERECAVERKRSDLEKEKENGVEVVESEVGGGAKMHRAEERQNEVLNVIDTPGRGRELLEALKDIEDHFMVAYDAGKEVFRMLECNRVHLQSNMEEIKG</sequence>
<feature type="region of interest" description="Disordered" evidence="1">
    <location>
        <begin position="53"/>
        <end position="73"/>
    </location>
</feature>
<feature type="domain" description="DUF632" evidence="2">
    <location>
        <begin position="93"/>
        <end position="133"/>
    </location>
</feature>